<dbReference type="Proteomes" id="UP000028999">
    <property type="component" value="Unassembled WGS sequence"/>
</dbReference>
<dbReference type="GO" id="GO:0043139">
    <property type="term" value="F:5'-3' DNA helicase activity"/>
    <property type="evidence" value="ECO:0007669"/>
    <property type="project" value="UniProtKB-EC"/>
</dbReference>
<feature type="domain" description="DNA helicase Pif1-like DEAD-box helicase" evidence="2">
    <location>
        <begin position="429"/>
        <end position="558"/>
    </location>
</feature>
<keyword evidence="1" id="KW-0233">DNA recombination</keyword>
<comment type="cofactor">
    <cofactor evidence="1">
        <name>Mg(2+)</name>
        <dbReference type="ChEBI" id="CHEBI:18420"/>
    </cofactor>
</comment>
<feature type="domain" description="DNA helicase Pif1-like 2B" evidence="3">
    <location>
        <begin position="722"/>
        <end position="768"/>
    </location>
</feature>
<organism evidence="5 6">
    <name type="scientific">Brassica napus</name>
    <name type="common">Rape</name>
    <dbReference type="NCBI Taxonomy" id="3708"/>
    <lineage>
        <taxon>Eukaryota</taxon>
        <taxon>Viridiplantae</taxon>
        <taxon>Streptophyta</taxon>
        <taxon>Embryophyta</taxon>
        <taxon>Tracheophyta</taxon>
        <taxon>Spermatophyta</taxon>
        <taxon>Magnoliopsida</taxon>
        <taxon>eudicotyledons</taxon>
        <taxon>Gunneridae</taxon>
        <taxon>Pentapetalae</taxon>
        <taxon>rosids</taxon>
        <taxon>malvids</taxon>
        <taxon>Brassicales</taxon>
        <taxon>Brassicaceae</taxon>
        <taxon>Brassiceae</taxon>
        <taxon>Brassica</taxon>
    </lineage>
</organism>
<reference evidence="4" key="3">
    <citation type="submission" date="2021-01" db="EMBL/GenBank/DDBJ databases">
        <authorList>
            <consortium name="Genoscope - CEA"/>
            <person name="William W."/>
        </authorList>
    </citation>
    <scope>NUCLEOTIDE SEQUENCE</scope>
</reference>
<comment type="similarity">
    <text evidence="1">Belongs to the helicase family.</text>
</comment>
<dbReference type="PANTHER" id="PTHR10492">
    <property type="match status" value="1"/>
</dbReference>
<keyword evidence="1" id="KW-0378">Hydrolase</keyword>
<keyword evidence="6" id="KW-1185">Reference proteome</keyword>
<reference evidence="5" key="2">
    <citation type="submission" date="2014-06" db="EMBL/GenBank/DDBJ databases">
        <authorList>
            <person name="Genoscope - CEA"/>
        </authorList>
    </citation>
    <scope>NUCLEOTIDE SEQUENCE</scope>
</reference>
<keyword evidence="1" id="KW-0234">DNA repair</keyword>
<dbReference type="GO" id="GO:0000723">
    <property type="term" value="P:telomere maintenance"/>
    <property type="evidence" value="ECO:0007669"/>
    <property type="project" value="InterPro"/>
</dbReference>
<dbReference type="GO" id="GO:0016787">
    <property type="term" value="F:hydrolase activity"/>
    <property type="evidence" value="ECO:0007669"/>
    <property type="project" value="UniProtKB-KW"/>
</dbReference>
<dbReference type="InterPro" id="IPR010285">
    <property type="entry name" value="DNA_helicase_pif1-like_DEAD"/>
</dbReference>
<dbReference type="InterPro" id="IPR049163">
    <property type="entry name" value="Pif1-like_2B_dom"/>
</dbReference>
<evidence type="ECO:0000313" key="5">
    <source>
        <dbReference type="EMBL" id="CDY28375.1"/>
    </source>
</evidence>
<dbReference type="PaxDb" id="3708-A0A078GP78"/>
<evidence type="ECO:0000259" key="2">
    <source>
        <dbReference type="Pfam" id="PF05970"/>
    </source>
</evidence>
<dbReference type="Gene3D" id="3.40.50.300">
    <property type="entry name" value="P-loop containing nucleotide triphosphate hydrolases"/>
    <property type="match status" value="1"/>
</dbReference>
<dbReference type="AlphaFoldDB" id="A0A078GP78"/>
<keyword evidence="1" id="KW-0067">ATP-binding</keyword>
<dbReference type="Pfam" id="PF21530">
    <property type="entry name" value="Pif1_2B_dom"/>
    <property type="match status" value="1"/>
</dbReference>
<dbReference type="SUPFAM" id="SSF52540">
    <property type="entry name" value="P-loop containing nucleoside triphosphate hydrolases"/>
    <property type="match status" value="2"/>
</dbReference>
<name>A0A078GP78_BRANA</name>
<dbReference type="InterPro" id="IPR027417">
    <property type="entry name" value="P-loop_NTPase"/>
</dbReference>
<dbReference type="GO" id="GO:0006310">
    <property type="term" value="P:DNA recombination"/>
    <property type="evidence" value="ECO:0007669"/>
    <property type="project" value="UniProtKB-KW"/>
</dbReference>
<protein>
    <recommendedName>
        <fullName evidence="1">ATP-dependent DNA helicase</fullName>
        <ecNumber evidence="1">5.6.2.3</ecNumber>
    </recommendedName>
</protein>
<sequence>MMHGPCGVARPKSPCMENGKCTKSYPKPLTEYTMIDKSGFVVYRRRDNTSGLMVESDEQVGNEYVVPHNLQLLRKYKAHINVEWCCKTSAIKYLFKYITKGVDRATIQVGKAGKKRKADGKKEVQPEPVNEVDNFMECRYLSACESAWRLFSFHIHHNQPSVMKLNIHLPGKQRLMYEETANLANVLRRPNIERTMFTAWFVANDTYEEARELTFVEFPSRFTYHSDEVIWTPRQKGTAIGRITYIPPSAGDVYYLRILVNVIRGPRCYEDLYTVGDVMYEESRDVCYARGLLDDDKEWHEAVDEASYWATGRQIRRLFVLLLIYCEVGNPLKLWNHVWRHLAEDILYTKKKEFNFKELVLQDDQLQQYTLTELEKLLKESDKSLTDFKGMPLPEKTVLDDIANTVLREEMTYDLEQQRSEHDNLYVGMNSEQRTIYDAVLESVEKKTGKLFFVYGPGGTGKTYLYRTLISKLRSEKKIVIPVASSGIAALLLPGGRTAHSRFKLPLNLSEVTVCEISPGTMLADLITKADLIIWDEAPMAHRHTFETVDRTLRDLLQILPVIAQGSREDTVLASLSRSYLWRHATMFTLTVNMRLQKEDKDFADWILQVGNGTAATVDSLSDKHGEGDQIAIPTEFMIPNSGQPERSLTDAAYPDFTSNYHNPQYLRERAILTPTNDTAHQINSFILSLVPSKMKEYLSSDSIAHEATPLAGDWTSNYTQEYLNSLEFQGLPTHRLCLKVGAPVMMLRNLNQKNGQCNGTRLIITRLGHKIIAARIMTGTHIGEEVLIPRIQLSPNVSVHPFTFRRRQYPIRLCYAMTINKSQGQSLKQIALYLPRSVFSHGQLYVALSRVTSPAGLKILDESSGENGEKGITNIVYKEIFSNLHQN</sequence>
<dbReference type="EMBL" id="LK032218">
    <property type="protein sequence ID" value="CDY28375.1"/>
    <property type="molecule type" value="Genomic_DNA"/>
</dbReference>
<dbReference type="FunFam" id="3.40.50.300:FF:002884">
    <property type="entry name" value="ATP-dependent DNA helicase"/>
    <property type="match status" value="1"/>
</dbReference>
<dbReference type="EC" id="5.6.2.3" evidence="1"/>
<keyword evidence="1" id="KW-0547">Nucleotide-binding</keyword>
<keyword evidence="1" id="KW-0347">Helicase</keyword>
<dbReference type="CDD" id="cd18809">
    <property type="entry name" value="SF1_C_RecD"/>
    <property type="match status" value="1"/>
</dbReference>
<dbReference type="Proteomes" id="UP001295469">
    <property type="component" value="Chromosome C01"/>
</dbReference>
<dbReference type="EMBL" id="HG994365">
    <property type="protein sequence ID" value="CAF2078463.1"/>
    <property type="molecule type" value="Genomic_DNA"/>
</dbReference>
<proteinExistence type="inferred from homology"/>
<dbReference type="OMA" id="PNIERTM"/>
<keyword evidence="1" id="KW-0227">DNA damage</keyword>
<dbReference type="PANTHER" id="PTHR10492:SF90">
    <property type="entry name" value="ATP-DEPENDENT DNA HELICASE"/>
    <property type="match status" value="1"/>
</dbReference>
<dbReference type="GO" id="GO:0005524">
    <property type="term" value="F:ATP binding"/>
    <property type="evidence" value="ECO:0007669"/>
    <property type="project" value="UniProtKB-KW"/>
</dbReference>
<evidence type="ECO:0000256" key="1">
    <source>
        <dbReference type="RuleBase" id="RU363044"/>
    </source>
</evidence>
<dbReference type="Gramene" id="CDY28375">
    <property type="protein sequence ID" value="CDY28375"/>
    <property type="gene ID" value="GSBRNA2T00040186001"/>
</dbReference>
<gene>
    <name evidence="5" type="primary">BnaC01g35450D</name>
    <name evidence="4" type="ORF">DARMORV10_C01P48130.1</name>
    <name evidence="5" type="ORF">GSBRNA2T00040186001</name>
</gene>
<dbReference type="Pfam" id="PF05970">
    <property type="entry name" value="PIF1"/>
    <property type="match status" value="1"/>
</dbReference>
<evidence type="ECO:0000313" key="4">
    <source>
        <dbReference type="EMBL" id="CAF2078463.1"/>
    </source>
</evidence>
<dbReference type="STRING" id="3708.A0A078GP78"/>
<accession>A0A078GP78</accession>
<evidence type="ECO:0000313" key="6">
    <source>
        <dbReference type="Proteomes" id="UP000028999"/>
    </source>
</evidence>
<comment type="catalytic activity">
    <reaction evidence="1">
        <text>ATP + H2O = ADP + phosphate + H(+)</text>
        <dbReference type="Rhea" id="RHEA:13065"/>
        <dbReference type="ChEBI" id="CHEBI:15377"/>
        <dbReference type="ChEBI" id="CHEBI:15378"/>
        <dbReference type="ChEBI" id="CHEBI:30616"/>
        <dbReference type="ChEBI" id="CHEBI:43474"/>
        <dbReference type="ChEBI" id="CHEBI:456216"/>
        <dbReference type="EC" id="5.6.2.3"/>
    </reaction>
</comment>
<evidence type="ECO:0000259" key="3">
    <source>
        <dbReference type="Pfam" id="PF21530"/>
    </source>
</evidence>
<reference evidence="5 6" key="1">
    <citation type="journal article" date="2014" name="Science">
        <title>Plant genetics. Early allopolyploid evolution in the post-Neolithic Brassica napus oilseed genome.</title>
        <authorList>
            <person name="Chalhoub B."/>
            <person name="Denoeud F."/>
            <person name="Liu S."/>
            <person name="Parkin I.A."/>
            <person name="Tang H."/>
            <person name="Wang X."/>
            <person name="Chiquet J."/>
            <person name="Belcram H."/>
            <person name="Tong C."/>
            <person name="Samans B."/>
            <person name="Correa M."/>
            <person name="Da Silva C."/>
            <person name="Just J."/>
            <person name="Falentin C."/>
            <person name="Koh C.S."/>
            <person name="Le Clainche I."/>
            <person name="Bernard M."/>
            <person name="Bento P."/>
            <person name="Noel B."/>
            <person name="Labadie K."/>
            <person name="Alberti A."/>
            <person name="Charles M."/>
            <person name="Arnaud D."/>
            <person name="Guo H."/>
            <person name="Daviaud C."/>
            <person name="Alamery S."/>
            <person name="Jabbari K."/>
            <person name="Zhao M."/>
            <person name="Edger P.P."/>
            <person name="Chelaifa H."/>
            <person name="Tack D."/>
            <person name="Lassalle G."/>
            <person name="Mestiri I."/>
            <person name="Schnel N."/>
            <person name="Le Paslier M.C."/>
            <person name="Fan G."/>
            <person name="Renault V."/>
            <person name="Bayer P.E."/>
            <person name="Golicz A.A."/>
            <person name="Manoli S."/>
            <person name="Lee T.H."/>
            <person name="Thi V.H."/>
            <person name="Chalabi S."/>
            <person name="Hu Q."/>
            <person name="Fan C."/>
            <person name="Tollenaere R."/>
            <person name="Lu Y."/>
            <person name="Battail C."/>
            <person name="Shen J."/>
            <person name="Sidebottom C.H."/>
            <person name="Wang X."/>
            <person name="Canaguier A."/>
            <person name="Chauveau A."/>
            <person name="Berard A."/>
            <person name="Deniot G."/>
            <person name="Guan M."/>
            <person name="Liu Z."/>
            <person name="Sun F."/>
            <person name="Lim Y.P."/>
            <person name="Lyons E."/>
            <person name="Town C.D."/>
            <person name="Bancroft I."/>
            <person name="Wang X."/>
            <person name="Meng J."/>
            <person name="Ma J."/>
            <person name="Pires J.C."/>
            <person name="King G.J."/>
            <person name="Brunel D."/>
            <person name="Delourme R."/>
            <person name="Renard M."/>
            <person name="Aury J.M."/>
            <person name="Adams K.L."/>
            <person name="Batley J."/>
            <person name="Snowdon R.J."/>
            <person name="Tost J."/>
            <person name="Edwards D."/>
            <person name="Zhou Y."/>
            <person name="Hua W."/>
            <person name="Sharpe A.G."/>
            <person name="Paterson A.H."/>
            <person name="Guan C."/>
            <person name="Wincker P."/>
        </authorList>
    </citation>
    <scope>NUCLEOTIDE SEQUENCE [LARGE SCALE GENOMIC DNA]</scope>
    <source>
        <strain evidence="6">cv. Darmor-bzh</strain>
    </source>
</reference>
<dbReference type="GO" id="GO:0006281">
    <property type="term" value="P:DNA repair"/>
    <property type="evidence" value="ECO:0007669"/>
    <property type="project" value="UniProtKB-KW"/>
</dbReference>